<proteinExistence type="predicted"/>
<dbReference type="EMBL" id="JAFBMS010000050">
    <property type="protein sequence ID" value="KAG9339827.1"/>
    <property type="molecule type" value="Genomic_DNA"/>
</dbReference>
<evidence type="ECO:0000313" key="2">
    <source>
        <dbReference type="EMBL" id="KAG9339827.1"/>
    </source>
</evidence>
<dbReference type="InterPro" id="IPR013783">
    <property type="entry name" value="Ig-like_fold"/>
</dbReference>
<evidence type="ECO:0000313" key="3">
    <source>
        <dbReference type="Proteomes" id="UP000824540"/>
    </source>
</evidence>
<dbReference type="Gene3D" id="2.60.40.10">
    <property type="entry name" value="Immunoglobulins"/>
    <property type="match status" value="1"/>
</dbReference>
<accession>A0A8T2NU01</accession>
<keyword evidence="3" id="KW-1185">Reference proteome</keyword>
<organism evidence="2 3">
    <name type="scientific">Albula glossodonta</name>
    <name type="common">roundjaw bonefish</name>
    <dbReference type="NCBI Taxonomy" id="121402"/>
    <lineage>
        <taxon>Eukaryota</taxon>
        <taxon>Metazoa</taxon>
        <taxon>Chordata</taxon>
        <taxon>Craniata</taxon>
        <taxon>Vertebrata</taxon>
        <taxon>Euteleostomi</taxon>
        <taxon>Actinopterygii</taxon>
        <taxon>Neopterygii</taxon>
        <taxon>Teleostei</taxon>
        <taxon>Albuliformes</taxon>
        <taxon>Albulidae</taxon>
        <taxon>Albula</taxon>
    </lineage>
</organism>
<protein>
    <recommendedName>
        <fullName evidence="1">Ig-like domain-containing protein</fullName>
    </recommendedName>
</protein>
<name>A0A8T2NU01_9TELE</name>
<reference evidence="2" key="1">
    <citation type="thesis" date="2021" institute="BYU ScholarsArchive" country="Provo, UT, USA">
        <title>Applications of and Algorithms for Genome Assembly and Genomic Analyses with an Emphasis on Marine Teleosts.</title>
        <authorList>
            <person name="Pickett B.D."/>
        </authorList>
    </citation>
    <scope>NUCLEOTIDE SEQUENCE</scope>
    <source>
        <strain evidence="2">HI-2016</strain>
    </source>
</reference>
<dbReference type="AlphaFoldDB" id="A0A8T2NU01"/>
<comment type="caution">
    <text evidence="2">The sequence shown here is derived from an EMBL/GenBank/DDBJ whole genome shotgun (WGS) entry which is preliminary data.</text>
</comment>
<dbReference type="Proteomes" id="UP000824540">
    <property type="component" value="Unassembled WGS sequence"/>
</dbReference>
<gene>
    <name evidence="2" type="ORF">JZ751_022505</name>
</gene>
<sequence length="181" mass="19832">MYDISSLNPVNMCRSSCVYVYNIKSLLNLSSPAPVSKPVLSQLCLPHGELRVSCSSEGDVSEYSWTLGSTPLNRSVAYLNDKTNVVILRKNISGDLTCTARNNISQSARTIQLSTCPDHNKTQELVYAEVTGLSVKKRQSVRERTPVSEVVYGQIKAPGDPANTEGRAQGQEEAIYAKVHK</sequence>
<dbReference type="PROSITE" id="PS50835">
    <property type="entry name" value="IG_LIKE"/>
    <property type="match status" value="1"/>
</dbReference>
<dbReference type="OrthoDB" id="8439544at2759"/>
<evidence type="ECO:0000259" key="1">
    <source>
        <dbReference type="PROSITE" id="PS50835"/>
    </source>
</evidence>
<dbReference type="InterPro" id="IPR007110">
    <property type="entry name" value="Ig-like_dom"/>
</dbReference>
<feature type="domain" description="Ig-like" evidence="1">
    <location>
        <begin position="32"/>
        <end position="114"/>
    </location>
</feature>